<sequence>MDEQGGSFKERTARVESKSAKEWLEGRCSRANEAEGGRAELEEGANEIHVYPDSGARQDTLPRQPTHDHPQPRAGRTQPNIGRRPVSGGLPPRTQHFCSSASTATSPVRKRLQQIDWTLLVEAQEIAKPRPRRRVGGLDGGGAKELVTLG</sequence>
<reference evidence="3" key="4">
    <citation type="journal article" date="2015" name="G3 (Bethesda)">
        <title>Genome sequences of three phytopathogenic species of the Magnaporthaceae family of fungi.</title>
        <authorList>
            <person name="Okagaki L.H."/>
            <person name="Nunes C.C."/>
            <person name="Sailsbery J."/>
            <person name="Clay B."/>
            <person name="Brown D."/>
            <person name="John T."/>
            <person name="Oh Y."/>
            <person name="Young N."/>
            <person name="Fitzgerald M."/>
            <person name="Haas B.J."/>
            <person name="Zeng Q."/>
            <person name="Young S."/>
            <person name="Adiconis X."/>
            <person name="Fan L."/>
            <person name="Levin J.Z."/>
            <person name="Mitchell T.K."/>
            <person name="Okubara P.A."/>
            <person name="Farman M.L."/>
            <person name="Kohn L.M."/>
            <person name="Birren B."/>
            <person name="Ma L.-J."/>
            <person name="Dean R.A."/>
        </authorList>
    </citation>
    <scope>NUCLEOTIDE SEQUENCE</scope>
    <source>
        <strain evidence="3">R3-111a-1</strain>
    </source>
</reference>
<dbReference type="RefSeq" id="XP_009217897.1">
    <property type="nucleotide sequence ID" value="XM_009219633.1"/>
</dbReference>
<organism evidence="2">
    <name type="scientific">Gaeumannomyces tritici (strain R3-111a-1)</name>
    <name type="common">Wheat and barley take-all root rot fungus</name>
    <name type="synonym">Gaeumannomyces graminis var. tritici</name>
    <dbReference type="NCBI Taxonomy" id="644352"/>
    <lineage>
        <taxon>Eukaryota</taxon>
        <taxon>Fungi</taxon>
        <taxon>Dikarya</taxon>
        <taxon>Ascomycota</taxon>
        <taxon>Pezizomycotina</taxon>
        <taxon>Sordariomycetes</taxon>
        <taxon>Sordariomycetidae</taxon>
        <taxon>Magnaporthales</taxon>
        <taxon>Magnaporthaceae</taxon>
        <taxon>Gaeumannomyces</taxon>
    </lineage>
</organism>
<evidence type="ECO:0000313" key="2">
    <source>
        <dbReference type="EMBL" id="EJT81888.1"/>
    </source>
</evidence>
<dbReference type="Proteomes" id="UP000006039">
    <property type="component" value="Unassembled WGS sequence"/>
</dbReference>
<protein>
    <submittedName>
        <fullName evidence="2 3">Uncharacterized protein</fullName>
    </submittedName>
</protein>
<dbReference type="HOGENOM" id="CLU_1740608_0_0_1"/>
<keyword evidence="4" id="KW-1185">Reference proteome</keyword>
<dbReference type="VEuPathDB" id="FungiDB:GGTG_01862"/>
<reference evidence="4" key="1">
    <citation type="submission" date="2010-07" db="EMBL/GenBank/DDBJ databases">
        <title>The genome sequence of Gaeumannomyces graminis var. tritici strain R3-111a-1.</title>
        <authorList>
            <consortium name="The Broad Institute Genome Sequencing Platform"/>
            <person name="Ma L.-J."/>
            <person name="Dead R."/>
            <person name="Young S."/>
            <person name="Zeng Q."/>
            <person name="Koehrsen M."/>
            <person name="Alvarado L."/>
            <person name="Berlin A."/>
            <person name="Chapman S.B."/>
            <person name="Chen Z."/>
            <person name="Freedman E."/>
            <person name="Gellesch M."/>
            <person name="Goldberg J."/>
            <person name="Griggs A."/>
            <person name="Gujja S."/>
            <person name="Heilman E.R."/>
            <person name="Heiman D."/>
            <person name="Hepburn T."/>
            <person name="Howarth C."/>
            <person name="Jen D."/>
            <person name="Larson L."/>
            <person name="Mehta T."/>
            <person name="Neiman D."/>
            <person name="Pearson M."/>
            <person name="Roberts A."/>
            <person name="Saif S."/>
            <person name="Shea T."/>
            <person name="Shenoy N."/>
            <person name="Sisk P."/>
            <person name="Stolte C."/>
            <person name="Sykes S."/>
            <person name="Walk T."/>
            <person name="White J."/>
            <person name="Yandava C."/>
            <person name="Haas B."/>
            <person name="Nusbaum C."/>
            <person name="Birren B."/>
        </authorList>
    </citation>
    <scope>NUCLEOTIDE SEQUENCE [LARGE SCALE GENOMIC DNA]</scope>
    <source>
        <strain evidence="4">R3-111a-1</strain>
    </source>
</reference>
<dbReference type="EnsemblFungi" id="EJT81888">
    <property type="protein sequence ID" value="EJT81888"/>
    <property type="gene ID" value="GGTG_01862"/>
</dbReference>
<dbReference type="GeneID" id="20342320"/>
<dbReference type="EMBL" id="GL385395">
    <property type="protein sequence ID" value="EJT81888.1"/>
    <property type="molecule type" value="Genomic_DNA"/>
</dbReference>
<dbReference type="AlphaFoldDB" id="J3NKS1"/>
<feature type="compositionally biased region" description="Polar residues" evidence="1">
    <location>
        <begin position="96"/>
        <end position="106"/>
    </location>
</feature>
<evidence type="ECO:0000256" key="1">
    <source>
        <dbReference type="SAM" id="MobiDB-lite"/>
    </source>
</evidence>
<proteinExistence type="predicted"/>
<reference evidence="3" key="5">
    <citation type="submission" date="2018-04" db="UniProtKB">
        <authorList>
            <consortium name="EnsemblFungi"/>
        </authorList>
    </citation>
    <scope>IDENTIFICATION</scope>
    <source>
        <strain evidence="3">R3-111a-1</strain>
    </source>
</reference>
<feature type="region of interest" description="Disordered" evidence="1">
    <location>
        <begin position="131"/>
        <end position="150"/>
    </location>
</feature>
<name>J3NKS1_GAET3</name>
<accession>J3NKS1</accession>
<feature type="region of interest" description="Disordered" evidence="1">
    <location>
        <begin position="1"/>
        <end position="109"/>
    </location>
</feature>
<reference evidence="2" key="2">
    <citation type="submission" date="2010-07" db="EMBL/GenBank/DDBJ databases">
        <authorList>
            <consortium name="The Broad Institute Genome Sequencing Platform"/>
            <consortium name="Broad Institute Genome Sequencing Center for Infectious Disease"/>
            <person name="Ma L.-J."/>
            <person name="Dead R."/>
            <person name="Young S."/>
            <person name="Zeng Q."/>
            <person name="Koehrsen M."/>
            <person name="Alvarado L."/>
            <person name="Berlin A."/>
            <person name="Chapman S.B."/>
            <person name="Chen Z."/>
            <person name="Freedman E."/>
            <person name="Gellesch M."/>
            <person name="Goldberg J."/>
            <person name="Griggs A."/>
            <person name="Gujja S."/>
            <person name="Heilman E.R."/>
            <person name="Heiman D."/>
            <person name="Hepburn T."/>
            <person name="Howarth C."/>
            <person name="Jen D."/>
            <person name="Larson L."/>
            <person name="Mehta T."/>
            <person name="Neiman D."/>
            <person name="Pearson M."/>
            <person name="Roberts A."/>
            <person name="Saif S."/>
            <person name="Shea T."/>
            <person name="Shenoy N."/>
            <person name="Sisk P."/>
            <person name="Stolte C."/>
            <person name="Sykes S."/>
            <person name="Walk T."/>
            <person name="White J."/>
            <person name="Yandava C."/>
            <person name="Haas B."/>
            <person name="Nusbaum C."/>
            <person name="Birren B."/>
        </authorList>
    </citation>
    <scope>NUCLEOTIDE SEQUENCE</scope>
    <source>
        <strain evidence="2">R3-111a-1</strain>
    </source>
</reference>
<reference evidence="2" key="3">
    <citation type="submission" date="2010-09" db="EMBL/GenBank/DDBJ databases">
        <title>Annotation of Gaeumannomyces graminis var. tritici R3-111a-1.</title>
        <authorList>
            <consortium name="The Broad Institute Genome Sequencing Platform"/>
            <person name="Ma L.-J."/>
            <person name="Dead R."/>
            <person name="Young S.K."/>
            <person name="Zeng Q."/>
            <person name="Gargeya S."/>
            <person name="Fitzgerald M."/>
            <person name="Haas B."/>
            <person name="Abouelleil A."/>
            <person name="Alvarado L."/>
            <person name="Arachchi H.M."/>
            <person name="Berlin A."/>
            <person name="Brown A."/>
            <person name="Chapman S.B."/>
            <person name="Chen Z."/>
            <person name="Dunbar C."/>
            <person name="Freedman E."/>
            <person name="Gearin G."/>
            <person name="Gellesch M."/>
            <person name="Goldberg J."/>
            <person name="Griggs A."/>
            <person name="Gujja S."/>
            <person name="Heiman D."/>
            <person name="Howarth C."/>
            <person name="Larson L."/>
            <person name="Lui A."/>
            <person name="MacDonald P.J.P."/>
            <person name="Mehta T."/>
            <person name="Montmayeur A."/>
            <person name="Murphy C."/>
            <person name="Neiman D."/>
            <person name="Pearson M."/>
            <person name="Priest M."/>
            <person name="Roberts A."/>
            <person name="Saif S."/>
            <person name="Shea T."/>
            <person name="Shenoy N."/>
            <person name="Sisk P."/>
            <person name="Stolte C."/>
            <person name="Sykes S."/>
            <person name="Yandava C."/>
            <person name="Wortman J."/>
            <person name="Nusbaum C."/>
            <person name="Birren B."/>
        </authorList>
    </citation>
    <scope>NUCLEOTIDE SEQUENCE</scope>
    <source>
        <strain evidence="2">R3-111a-1</strain>
    </source>
</reference>
<evidence type="ECO:0000313" key="4">
    <source>
        <dbReference type="Proteomes" id="UP000006039"/>
    </source>
</evidence>
<feature type="compositionally biased region" description="Basic and acidic residues" evidence="1">
    <location>
        <begin position="8"/>
        <end position="41"/>
    </location>
</feature>
<evidence type="ECO:0000313" key="3">
    <source>
        <dbReference type="EnsemblFungi" id="EJT81888"/>
    </source>
</evidence>
<gene>
    <name evidence="3" type="primary">20342320</name>
    <name evidence="2" type="ORF">GGTG_01862</name>
</gene>